<sequence>MPESKQRRRVSRPAAATQGKAIKPTPTWYKAVMFGLMILGLLWIMTFYISSGLLPIPALNGWNIGVGFGLLLVGFLMTTRWRS</sequence>
<keyword evidence="9" id="KW-1185">Reference proteome</keyword>
<dbReference type="STRING" id="156980.SAMN04489745_0466"/>
<name>A0A1H4JZU2_9MICC</name>
<comment type="function">
    <text evidence="7">Involved in cell division.</text>
</comment>
<dbReference type="HAMAP" id="MF_00631">
    <property type="entry name" value="CrgA"/>
    <property type="match status" value="1"/>
</dbReference>
<dbReference type="Proteomes" id="UP000182652">
    <property type="component" value="Unassembled WGS sequence"/>
</dbReference>
<evidence type="ECO:0000256" key="4">
    <source>
        <dbReference type="ARBA" id="ARBA00022989"/>
    </source>
</evidence>
<keyword evidence="2 7" id="KW-0132">Cell division</keyword>
<keyword evidence="6 7" id="KW-0131">Cell cycle</keyword>
<evidence type="ECO:0000256" key="6">
    <source>
        <dbReference type="ARBA" id="ARBA00023306"/>
    </source>
</evidence>
<evidence type="ECO:0000256" key="5">
    <source>
        <dbReference type="ARBA" id="ARBA00023136"/>
    </source>
</evidence>
<keyword evidence="4 7" id="KW-1133">Transmembrane helix</keyword>
<feature type="transmembrane region" description="Helical" evidence="7">
    <location>
        <begin position="28"/>
        <end position="49"/>
    </location>
</feature>
<evidence type="ECO:0000256" key="2">
    <source>
        <dbReference type="ARBA" id="ARBA00022618"/>
    </source>
</evidence>
<keyword evidence="3 7" id="KW-0812">Transmembrane</keyword>
<reference evidence="8 9" key="1">
    <citation type="submission" date="2016-10" db="EMBL/GenBank/DDBJ databases">
        <authorList>
            <person name="de Groot N.N."/>
        </authorList>
    </citation>
    <scope>NUCLEOTIDE SEQUENCE [LARGE SCALE GENOMIC DNA]</scope>
    <source>
        <strain evidence="8 9">DSM 10495</strain>
    </source>
</reference>
<evidence type="ECO:0000313" key="9">
    <source>
        <dbReference type="Proteomes" id="UP000182652"/>
    </source>
</evidence>
<dbReference type="RefSeq" id="WP_066213533.1">
    <property type="nucleotide sequence ID" value="NZ_CP049819.1"/>
</dbReference>
<dbReference type="GO" id="GO:0051301">
    <property type="term" value="P:cell division"/>
    <property type="evidence" value="ECO:0007669"/>
    <property type="project" value="UniProtKB-UniRule"/>
</dbReference>
<dbReference type="OrthoDB" id="5189646at2"/>
<protein>
    <recommendedName>
        <fullName evidence="7">Cell division protein CrgA</fullName>
    </recommendedName>
</protein>
<evidence type="ECO:0000313" key="8">
    <source>
        <dbReference type="EMBL" id="SEB51800.1"/>
    </source>
</evidence>
<keyword evidence="1 7" id="KW-1003">Cell membrane</keyword>
<evidence type="ECO:0000256" key="1">
    <source>
        <dbReference type="ARBA" id="ARBA00022475"/>
    </source>
</evidence>
<dbReference type="GO" id="GO:0005886">
    <property type="term" value="C:plasma membrane"/>
    <property type="evidence" value="ECO:0007669"/>
    <property type="project" value="UniProtKB-SubCell"/>
</dbReference>
<accession>A0A1H4JZU2</accession>
<dbReference type="Pfam" id="PF06781">
    <property type="entry name" value="CrgA"/>
    <property type="match status" value="1"/>
</dbReference>
<feature type="transmembrane region" description="Helical" evidence="7">
    <location>
        <begin position="61"/>
        <end position="79"/>
    </location>
</feature>
<comment type="subcellular location">
    <subcellularLocation>
        <location evidence="7">Cell membrane</location>
        <topology evidence="7">Multi-pass membrane protein</topology>
    </subcellularLocation>
</comment>
<evidence type="ECO:0000256" key="3">
    <source>
        <dbReference type="ARBA" id="ARBA00022692"/>
    </source>
</evidence>
<gene>
    <name evidence="7" type="primary">crgA</name>
    <name evidence="8" type="ORF">SAMN04489745_0466</name>
</gene>
<organism evidence="8 9">
    <name type="scientific">Arthrobacter woluwensis</name>
    <dbReference type="NCBI Taxonomy" id="156980"/>
    <lineage>
        <taxon>Bacteria</taxon>
        <taxon>Bacillati</taxon>
        <taxon>Actinomycetota</taxon>
        <taxon>Actinomycetes</taxon>
        <taxon>Micrococcales</taxon>
        <taxon>Micrococcaceae</taxon>
        <taxon>Arthrobacter</taxon>
    </lineage>
</organism>
<dbReference type="InterPro" id="IPR009619">
    <property type="entry name" value="CrgA"/>
</dbReference>
<dbReference type="AlphaFoldDB" id="A0A1H4JZU2"/>
<evidence type="ECO:0000256" key="7">
    <source>
        <dbReference type="HAMAP-Rule" id="MF_00631"/>
    </source>
</evidence>
<dbReference type="EMBL" id="FNSN01000003">
    <property type="protein sequence ID" value="SEB51800.1"/>
    <property type="molecule type" value="Genomic_DNA"/>
</dbReference>
<comment type="similarity">
    <text evidence="7">Belongs to the CrgA family.</text>
</comment>
<keyword evidence="5 7" id="KW-0472">Membrane</keyword>
<proteinExistence type="inferred from homology"/>